<keyword evidence="4" id="KW-0808">Transferase</keyword>
<dbReference type="InterPro" id="IPR017441">
    <property type="entry name" value="Protein_kinase_ATP_BS"/>
</dbReference>
<dbReference type="SUPFAM" id="SSF56112">
    <property type="entry name" value="Protein kinase-like (PK-like)"/>
    <property type="match status" value="1"/>
</dbReference>
<reference evidence="13" key="1">
    <citation type="submission" date="2022-03" db="EMBL/GenBank/DDBJ databases">
        <authorList>
            <person name="Alioto T."/>
            <person name="Alioto T."/>
            <person name="Gomez Garrido J."/>
        </authorList>
    </citation>
    <scope>NUCLEOTIDE SEQUENCE</scope>
</reference>
<evidence type="ECO:0000259" key="12">
    <source>
        <dbReference type="PROSITE" id="PS50011"/>
    </source>
</evidence>
<evidence type="ECO:0000313" key="13">
    <source>
        <dbReference type="EMBL" id="CAH2315617.1"/>
    </source>
</evidence>
<sequence>MGTETHTRLARNTSGSADRESVDFELPRGQKPKYFIRAREMTSARRHGLSPNTMENYEKILKIGRGATAEVFLMRNLKNKKTFAVKKIKIDASKQMRTKEGIIQEATILRKIVHPHVITCHEYFCDLDDEHVFIVQDYCDGGTLDDHIKERQGDCFPESTIMEWFVQLTMAVQYIHSIKILHRDIKTSNVFLTKKGIVRLGDFGISKIMSSTIDMASTCVGTPYYLSPELCQDIPYSSKSDIWALGCLLYEISAMKPAFEANNLVSLFYKIVKGGYSPLPEYYSADLQDLVRTILQKTPESRPNASSILNFGFVHRHLELFIQKHELQLFKHIMEKKDNKENACLSDNRSRTSMAYQVPKEDFRCKSAPPSSYKPDVHPCELWEQGELSSTGDRSEYSEDFDNDSLSSVEENLEEIECHPCQSEDIPEEIGFNNNDGGSDGDNEYPDDFEEFEGNTLEMVVTHARSAMDVYPDNDTFEEDSKEQDLHCMSQTLKTMRQQCIGDVGQTLYEEISSHFLKGLTPKDLQPQFEHQMGPDRLETCYLLFNMDQETPS</sequence>
<keyword evidence="6 13" id="KW-0418">Kinase</keyword>
<evidence type="ECO:0000256" key="3">
    <source>
        <dbReference type="ARBA" id="ARBA00022527"/>
    </source>
</evidence>
<keyword evidence="3" id="KW-0723">Serine/threonine-protein kinase</keyword>
<accession>A0AAD1WJ56</accession>
<keyword evidence="14" id="KW-1185">Reference proteome</keyword>
<dbReference type="PANTHER" id="PTHR44899:SF3">
    <property type="entry name" value="SERINE_THREONINE-PROTEIN KINASE NEK1"/>
    <property type="match status" value="1"/>
</dbReference>
<evidence type="ECO:0000256" key="1">
    <source>
        <dbReference type="ARBA" id="ARBA00010886"/>
    </source>
</evidence>
<gene>
    <name evidence="13" type="ORF">PECUL_23A005288</name>
</gene>
<dbReference type="InterPro" id="IPR051131">
    <property type="entry name" value="NEK_Ser/Thr_kinase_NIMA"/>
</dbReference>
<evidence type="ECO:0000256" key="8">
    <source>
        <dbReference type="ARBA" id="ARBA00047899"/>
    </source>
</evidence>
<feature type="region of interest" description="Disordered" evidence="11">
    <location>
        <begin position="1"/>
        <end position="23"/>
    </location>
</feature>
<dbReference type="PROSITE" id="PS50011">
    <property type="entry name" value="PROTEIN_KINASE_DOM"/>
    <property type="match status" value="1"/>
</dbReference>
<organism evidence="13 14">
    <name type="scientific">Pelobates cultripes</name>
    <name type="common">Western spadefoot toad</name>
    <dbReference type="NCBI Taxonomy" id="61616"/>
    <lineage>
        <taxon>Eukaryota</taxon>
        <taxon>Metazoa</taxon>
        <taxon>Chordata</taxon>
        <taxon>Craniata</taxon>
        <taxon>Vertebrata</taxon>
        <taxon>Euteleostomi</taxon>
        <taxon>Amphibia</taxon>
        <taxon>Batrachia</taxon>
        <taxon>Anura</taxon>
        <taxon>Pelobatoidea</taxon>
        <taxon>Pelobatidae</taxon>
        <taxon>Pelobates</taxon>
    </lineage>
</organism>
<comment type="catalytic activity">
    <reaction evidence="8">
        <text>L-threonyl-[protein] + ATP = O-phospho-L-threonyl-[protein] + ADP + H(+)</text>
        <dbReference type="Rhea" id="RHEA:46608"/>
        <dbReference type="Rhea" id="RHEA-COMP:11060"/>
        <dbReference type="Rhea" id="RHEA-COMP:11605"/>
        <dbReference type="ChEBI" id="CHEBI:15378"/>
        <dbReference type="ChEBI" id="CHEBI:30013"/>
        <dbReference type="ChEBI" id="CHEBI:30616"/>
        <dbReference type="ChEBI" id="CHEBI:61977"/>
        <dbReference type="ChEBI" id="CHEBI:456216"/>
        <dbReference type="EC" id="2.7.11.1"/>
    </reaction>
</comment>
<dbReference type="Proteomes" id="UP001295444">
    <property type="component" value="Chromosome 09"/>
</dbReference>
<evidence type="ECO:0000256" key="10">
    <source>
        <dbReference type="PROSITE-ProRule" id="PRU10141"/>
    </source>
</evidence>
<name>A0AAD1WJ56_PELCU</name>
<evidence type="ECO:0000256" key="2">
    <source>
        <dbReference type="ARBA" id="ARBA00012513"/>
    </source>
</evidence>
<comment type="similarity">
    <text evidence="1">Belongs to the protein kinase superfamily. NEK Ser/Thr protein kinase family. NIMA subfamily.</text>
</comment>
<feature type="binding site" evidence="10">
    <location>
        <position position="87"/>
    </location>
    <ligand>
        <name>ATP</name>
        <dbReference type="ChEBI" id="CHEBI:30616"/>
    </ligand>
</feature>
<evidence type="ECO:0000256" key="11">
    <source>
        <dbReference type="SAM" id="MobiDB-lite"/>
    </source>
</evidence>
<dbReference type="EC" id="2.7.11.1" evidence="2"/>
<evidence type="ECO:0000256" key="7">
    <source>
        <dbReference type="ARBA" id="ARBA00022840"/>
    </source>
</evidence>
<comment type="catalytic activity">
    <reaction evidence="9">
        <text>L-seryl-[protein] + ATP = O-phospho-L-seryl-[protein] + ADP + H(+)</text>
        <dbReference type="Rhea" id="RHEA:17989"/>
        <dbReference type="Rhea" id="RHEA-COMP:9863"/>
        <dbReference type="Rhea" id="RHEA-COMP:11604"/>
        <dbReference type="ChEBI" id="CHEBI:15378"/>
        <dbReference type="ChEBI" id="CHEBI:29999"/>
        <dbReference type="ChEBI" id="CHEBI:30616"/>
        <dbReference type="ChEBI" id="CHEBI:83421"/>
        <dbReference type="ChEBI" id="CHEBI:456216"/>
        <dbReference type="EC" id="2.7.11.1"/>
    </reaction>
</comment>
<evidence type="ECO:0000256" key="6">
    <source>
        <dbReference type="ARBA" id="ARBA00022777"/>
    </source>
</evidence>
<dbReference type="InterPro" id="IPR011009">
    <property type="entry name" value="Kinase-like_dom_sf"/>
</dbReference>
<dbReference type="CDD" id="cd08215">
    <property type="entry name" value="STKc_Nek"/>
    <property type="match status" value="1"/>
</dbReference>
<evidence type="ECO:0000313" key="14">
    <source>
        <dbReference type="Proteomes" id="UP001295444"/>
    </source>
</evidence>
<dbReference type="PROSITE" id="PS00107">
    <property type="entry name" value="PROTEIN_KINASE_ATP"/>
    <property type="match status" value="1"/>
</dbReference>
<feature type="domain" description="Protein kinase" evidence="12">
    <location>
        <begin position="57"/>
        <end position="318"/>
    </location>
</feature>
<evidence type="ECO:0000256" key="4">
    <source>
        <dbReference type="ARBA" id="ARBA00022679"/>
    </source>
</evidence>
<dbReference type="InterPro" id="IPR008271">
    <property type="entry name" value="Ser/Thr_kinase_AS"/>
</dbReference>
<dbReference type="FunFam" id="1.10.510.10:FF:001332">
    <property type="entry name" value="Serine/threonine-protein kinase Nek1"/>
    <property type="match status" value="1"/>
</dbReference>
<dbReference type="SMART" id="SM00220">
    <property type="entry name" value="S_TKc"/>
    <property type="match status" value="1"/>
</dbReference>
<dbReference type="PANTHER" id="PTHR44899">
    <property type="entry name" value="CAMK FAMILY PROTEIN KINASE"/>
    <property type="match status" value="1"/>
</dbReference>
<dbReference type="GO" id="GO:0005524">
    <property type="term" value="F:ATP binding"/>
    <property type="evidence" value="ECO:0007669"/>
    <property type="project" value="UniProtKB-UniRule"/>
</dbReference>
<dbReference type="InterPro" id="IPR000719">
    <property type="entry name" value="Prot_kinase_dom"/>
</dbReference>
<keyword evidence="5 10" id="KW-0547">Nucleotide-binding</keyword>
<evidence type="ECO:0000256" key="5">
    <source>
        <dbReference type="ARBA" id="ARBA00022741"/>
    </source>
</evidence>
<dbReference type="AlphaFoldDB" id="A0AAD1WJ56"/>
<dbReference type="Pfam" id="PF00069">
    <property type="entry name" value="Pkinase"/>
    <property type="match status" value="1"/>
</dbReference>
<evidence type="ECO:0000256" key="9">
    <source>
        <dbReference type="ARBA" id="ARBA00048679"/>
    </source>
</evidence>
<keyword evidence="7 10" id="KW-0067">ATP-binding</keyword>
<dbReference type="PROSITE" id="PS00108">
    <property type="entry name" value="PROTEIN_KINASE_ST"/>
    <property type="match status" value="1"/>
</dbReference>
<protein>
    <recommendedName>
        <fullName evidence="2">non-specific serine/threonine protein kinase</fullName>
        <ecNumber evidence="2">2.7.11.1</ecNumber>
    </recommendedName>
</protein>
<dbReference type="Gene3D" id="1.10.510.10">
    <property type="entry name" value="Transferase(Phosphotransferase) domain 1"/>
    <property type="match status" value="1"/>
</dbReference>
<proteinExistence type="inferred from homology"/>
<dbReference type="GO" id="GO:0004674">
    <property type="term" value="F:protein serine/threonine kinase activity"/>
    <property type="evidence" value="ECO:0007669"/>
    <property type="project" value="UniProtKB-KW"/>
</dbReference>
<dbReference type="EMBL" id="OW240920">
    <property type="protein sequence ID" value="CAH2315617.1"/>
    <property type="molecule type" value="Genomic_DNA"/>
</dbReference>